<organism evidence="2">
    <name type="scientific">Flagellimonas sp. MMG031</name>
    <dbReference type="NCBI Taxonomy" id="3158549"/>
    <lineage>
        <taxon>Bacteria</taxon>
        <taxon>Pseudomonadati</taxon>
        <taxon>Bacteroidota</taxon>
        <taxon>Flavobacteriia</taxon>
        <taxon>Flavobacteriales</taxon>
        <taxon>Flavobacteriaceae</taxon>
        <taxon>Flagellimonas</taxon>
    </lineage>
</organism>
<name>A0AAU7MTU9_9FLAO</name>
<feature type="signal peptide" evidence="1">
    <location>
        <begin position="1"/>
        <end position="20"/>
    </location>
</feature>
<evidence type="ECO:0000256" key="1">
    <source>
        <dbReference type="SAM" id="SignalP"/>
    </source>
</evidence>
<dbReference type="RefSeq" id="WP_293290634.1">
    <property type="nucleotide sequence ID" value="NZ_CP157804.1"/>
</dbReference>
<reference evidence="2" key="1">
    <citation type="submission" date="2024-05" db="EMBL/GenBank/DDBJ databases">
        <title>Draft Genome Sequences of Flagellimonas sp. MMG031 and Marinobacter sp. MMG032 Isolated from the dinoflagellate Symbiodinium pilosum.</title>
        <authorList>
            <person name="Shikuma N.J."/>
            <person name="Farrell M.V."/>
        </authorList>
    </citation>
    <scope>NUCLEOTIDE SEQUENCE</scope>
    <source>
        <strain evidence="2">MMG031</strain>
    </source>
</reference>
<keyword evidence="1" id="KW-0732">Signal</keyword>
<evidence type="ECO:0000313" key="2">
    <source>
        <dbReference type="EMBL" id="XBQ21657.1"/>
    </source>
</evidence>
<sequence length="100" mass="11577">MKNMIILLTLVLSLSPMVQEQTITATYNGFEDDTYYFSGEDGNPYEFQDVDDSVWDSFDLLDASTVDRLYKVSYTIDEELDNETGDTYESYRITKLVLIK</sequence>
<protein>
    <recommendedName>
        <fullName evidence="3">DUF4377 domain-containing protein</fullName>
    </recommendedName>
</protein>
<feature type="chain" id="PRO_5043347034" description="DUF4377 domain-containing protein" evidence="1">
    <location>
        <begin position="21"/>
        <end position="100"/>
    </location>
</feature>
<evidence type="ECO:0008006" key="3">
    <source>
        <dbReference type="Google" id="ProtNLM"/>
    </source>
</evidence>
<dbReference type="AlphaFoldDB" id="A0AAU7MTU9"/>
<proteinExistence type="predicted"/>
<accession>A0AAU7MTU9</accession>
<dbReference type="KEGG" id="fld:ABNE31_08575"/>
<dbReference type="EMBL" id="CP157804">
    <property type="protein sequence ID" value="XBQ21657.1"/>
    <property type="molecule type" value="Genomic_DNA"/>
</dbReference>
<gene>
    <name evidence="2" type="ORF">ABNE31_08575</name>
</gene>